<gene>
    <name evidence="2" type="ORF">Lmor_1669</name>
    <name evidence="3" type="ORF">NCTC12239_02207</name>
</gene>
<evidence type="ECO:0000313" key="3">
    <source>
        <dbReference type="EMBL" id="STX63264.1"/>
    </source>
</evidence>
<sequence>MTTEIFYWDGLIIDEAIADKYVEVINQLKNGELQGAGLSLKKMRHHRVFSLSTSYSGRLLFTSRVINQKKCLIFLEELPNHDYKKSKFLNNPATLNQFLEKNHNDLVAIVDFEEEFMDIDEFPISLDINLTEKRRYTPVEYYDQEFIVLNSSQKHAKFAKGPAVIEGPPGSGKSCASLSLITNARAELTKILFLTSSPALVSHMEVLYNSLPASLDSPPGRVVFKSYLQLVHESDPATESKKVVGQKHFAKWYAGYCNTKEHLLKTQNSKHNKSKQKRHKKQTHHLPQEVLDARNVYQEFRTTAAYSDYVDTQFGTEKNYTQSAYERLGEKHQSLFTKEHRPWLYQAFQDYAAYLKHTNHIDLSFYRLKSDEVFDMVVVDESQDFSKSQIQDITRLTSPALQIYFCRDSHQSLEDSQSSGPFIHEHLYRLGNRIGIKAQHIQLPCSYRVFPNAQSLVDRILDLRLKLIGGRADNLEYVKLPMTVEQNSTLGSVHWFDRVPEAVQTALQEATHSSDLIIITLPEFIEEARIFFKTDLIYTVDQVKGLQFPVVVLFRMAEDKALEEANKILSKPERSYVASSSTTNRPADGVGNPKFGPPLNRFFTAATRAQQQIIVIQPHQHKFGYVINAMKSAEQSADEFKIELNKQSYSEEKWLDLIRKLISKNEIALARKIYIQYLKKTPIEFKEFVKQAKTPCSASIQKSGLMATSILSTQGPVASSSSTSASSGSVASVSTMGLFSDRTTDEMHPSYREKRGSRNKPRIVKPVSLSVQASDTMTQQVKTIPATQSTRHSPQQNRRMRTDKRSSGRTHRDGFMKRISNEAYPGLYLANELSNGRLDSQNLINLLIYYPELCDLITIEHLCKVGEQPYSSLLSQLCCPFVESRHIALNFLLERDDELISFLVAGIKCYLFSFQDAQLKELTEKDQSLLNIFQKKVTDFRDIQYLNTTKTGKEILEKLAYLLNGSIIDLHYDLQNAIRKQPEPNFEVTFQRQQIHTTENQHALFASQLNELKETFWQHIIAQYPLDDTSRKIVRLMIQGNSIGVELWNKTPFVNLADFFPHAFCDLNIRHLFSEQERELARRLITTLESHPHWTTIEELNYIDLELSAPDFDFTSIFSGILRTVRAQLILENRLLNKLYNVNMMFWDNIVTQFGEVFTNRLRIKNIMDQLAQNDSVAIKAWNSMDERESKFKNNQPSCLLQFFTTCKNAMSAEEFEKCTLLQNIIAWLEADKVWELEACFNYISACLNSSELGRFSLLAGYLRFTQDYLAKQLLQEKKNNRQLMTLSVPVSIPEQSNVGSTPLMLEHEENEVEEQQSMSRMMPLN</sequence>
<feature type="compositionally biased region" description="Basic and acidic residues" evidence="1">
    <location>
        <begin position="742"/>
        <end position="756"/>
    </location>
</feature>
<reference evidence="2 4" key="1">
    <citation type="submission" date="2015-11" db="EMBL/GenBank/DDBJ databases">
        <title>Genomic analysis of 38 Legionella species identifies large and diverse effector repertoires.</title>
        <authorList>
            <person name="Burstein D."/>
            <person name="Amaro F."/>
            <person name="Zusman T."/>
            <person name="Lifshitz Z."/>
            <person name="Cohen O."/>
            <person name="Gilbert J.A."/>
            <person name="Pupko T."/>
            <person name="Shuman H.A."/>
            <person name="Segal G."/>
        </authorList>
    </citation>
    <scope>NUCLEOTIDE SEQUENCE [LARGE SCALE GENOMIC DNA]</scope>
    <source>
        <strain evidence="2 4">ATCC 43877</strain>
    </source>
</reference>
<dbReference type="EMBL" id="LNYN01000020">
    <property type="protein sequence ID" value="KTD34272.1"/>
    <property type="molecule type" value="Genomic_DNA"/>
</dbReference>
<proteinExistence type="predicted"/>
<reference evidence="3 5" key="2">
    <citation type="submission" date="2018-06" db="EMBL/GenBank/DDBJ databases">
        <authorList>
            <consortium name="Pathogen Informatics"/>
            <person name="Doyle S."/>
        </authorList>
    </citation>
    <scope>NUCLEOTIDE SEQUENCE [LARGE SCALE GENOMIC DNA]</scope>
    <source>
        <strain evidence="3 5">NCTC12239</strain>
    </source>
</reference>
<feature type="compositionally biased region" description="Polar residues" evidence="1">
    <location>
        <begin position="769"/>
        <end position="797"/>
    </location>
</feature>
<keyword evidence="4" id="KW-1185">Reference proteome</keyword>
<dbReference type="STRING" id="39962.Lmor_1669"/>
<dbReference type="InterPro" id="IPR027417">
    <property type="entry name" value="P-loop_NTPase"/>
</dbReference>
<feature type="compositionally biased region" description="Basic and acidic residues" evidence="1">
    <location>
        <begin position="803"/>
        <end position="815"/>
    </location>
</feature>
<dbReference type="Proteomes" id="UP000054985">
    <property type="component" value="Unassembled WGS sequence"/>
</dbReference>
<evidence type="ECO:0000256" key="1">
    <source>
        <dbReference type="SAM" id="MobiDB-lite"/>
    </source>
</evidence>
<organism evidence="3 5">
    <name type="scientific">Legionella moravica</name>
    <dbReference type="NCBI Taxonomy" id="39962"/>
    <lineage>
        <taxon>Bacteria</taxon>
        <taxon>Pseudomonadati</taxon>
        <taxon>Pseudomonadota</taxon>
        <taxon>Gammaproteobacteria</taxon>
        <taxon>Legionellales</taxon>
        <taxon>Legionellaceae</taxon>
        <taxon>Legionella</taxon>
    </lineage>
</organism>
<dbReference type="Proteomes" id="UP000254040">
    <property type="component" value="Unassembled WGS sequence"/>
</dbReference>
<evidence type="ECO:0000313" key="2">
    <source>
        <dbReference type="EMBL" id="KTD34272.1"/>
    </source>
</evidence>
<dbReference type="EMBL" id="UGOG01000001">
    <property type="protein sequence ID" value="STX63264.1"/>
    <property type="molecule type" value="Genomic_DNA"/>
</dbReference>
<dbReference type="SUPFAM" id="SSF52540">
    <property type="entry name" value="P-loop containing nucleoside triphosphate hydrolases"/>
    <property type="match status" value="1"/>
</dbReference>
<evidence type="ECO:0000313" key="5">
    <source>
        <dbReference type="Proteomes" id="UP000254040"/>
    </source>
</evidence>
<dbReference type="Gene3D" id="3.40.50.300">
    <property type="entry name" value="P-loop containing nucleotide triphosphate hydrolases"/>
    <property type="match status" value="2"/>
</dbReference>
<protein>
    <recommendedName>
        <fullName evidence="6">DNA helicase</fullName>
    </recommendedName>
</protein>
<name>A0A378JXI5_9GAMM</name>
<evidence type="ECO:0000313" key="4">
    <source>
        <dbReference type="Proteomes" id="UP000054985"/>
    </source>
</evidence>
<evidence type="ECO:0008006" key="6">
    <source>
        <dbReference type="Google" id="ProtNLM"/>
    </source>
</evidence>
<feature type="region of interest" description="Disordered" evidence="1">
    <location>
        <begin position="736"/>
        <end position="815"/>
    </location>
</feature>
<dbReference type="RefSeq" id="WP_028384216.1">
    <property type="nucleotide sequence ID" value="NZ_CAAAJG010000042.1"/>
</dbReference>
<accession>A0A378JXI5</accession>
<dbReference type="OrthoDB" id="5651885at2"/>